<name>A0A0N4U4W5_DRAME</name>
<evidence type="ECO:0000313" key="15">
    <source>
        <dbReference type="WBParaSite" id="DME_0000185401-mRNA-1"/>
    </source>
</evidence>
<dbReference type="OrthoDB" id="5957871at2759"/>
<evidence type="ECO:0000256" key="9">
    <source>
        <dbReference type="ARBA" id="ARBA00023224"/>
    </source>
</evidence>
<feature type="domain" description="G-protein coupled receptors family 1 profile" evidence="11">
    <location>
        <begin position="20"/>
        <end position="232"/>
    </location>
</feature>
<dbReference type="PRINTS" id="PR00237">
    <property type="entry name" value="GPCRRHODOPSN"/>
</dbReference>
<keyword evidence="8" id="KW-0675">Receptor</keyword>
<dbReference type="GO" id="GO:0005886">
    <property type="term" value="C:plasma membrane"/>
    <property type="evidence" value="ECO:0007669"/>
    <property type="project" value="UniProtKB-SubCell"/>
</dbReference>
<dbReference type="PANTHER" id="PTHR24248:SF199">
    <property type="entry name" value="IP13425P-RELATED"/>
    <property type="match status" value="1"/>
</dbReference>
<comment type="subcellular location">
    <subcellularLocation>
        <location evidence="1">Cell membrane</location>
        <topology evidence="1">Multi-pass membrane protein</topology>
    </subcellularLocation>
</comment>
<keyword evidence="14" id="KW-1185">Reference proteome</keyword>
<keyword evidence="4 10" id="KW-1133">Transmembrane helix</keyword>
<evidence type="ECO:0000256" key="2">
    <source>
        <dbReference type="ARBA" id="ARBA00022475"/>
    </source>
</evidence>
<dbReference type="InterPro" id="IPR017452">
    <property type="entry name" value="GPCR_Rhodpsn_7TM"/>
</dbReference>
<feature type="transmembrane region" description="Helical" evidence="10">
    <location>
        <begin position="41"/>
        <end position="63"/>
    </location>
</feature>
<dbReference type="Proteomes" id="UP000038040">
    <property type="component" value="Unplaced"/>
</dbReference>
<dbReference type="Pfam" id="PF00001">
    <property type="entry name" value="7tm_1"/>
    <property type="match status" value="1"/>
</dbReference>
<evidence type="ECO:0000313" key="14">
    <source>
        <dbReference type="Proteomes" id="UP000274756"/>
    </source>
</evidence>
<protein>
    <submittedName>
        <fullName evidence="15">G_PROTEIN_RECEP_F1_2 domain-containing protein</fullName>
    </submittedName>
</protein>
<keyword evidence="9" id="KW-0807">Transducer</keyword>
<dbReference type="STRING" id="318479.A0A0N4U4W5"/>
<dbReference type="GO" id="GO:0004993">
    <property type="term" value="F:G protein-coupled serotonin receptor activity"/>
    <property type="evidence" value="ECO:0007669"/>
    <property type="project" value="UniProtKB-ARBA"/>
</dbReference>
<evidence type="ECO:0000259" key="11">
    <source>
        <dbReference type="PROSITE" id="PS50262"/>
    </source>
</evidence>
<proteinExistence type="predicted"/>
<reference evidence="12 14" key="2">
    <citation type="submission" date="2018-11" db="EMBL/GenBank/DDBJ databases">
        <authorList>
            <consortium name="Pathogen Informatics"/>
        </authorList>
    </citation>
    <scope>NUCLEOTIDE SEQUENCE [LARGE SCALE GENOMIC DNA]</scope>
</reference>
<keyword evidence="2" id="KW-1003">Cell membrane</keyword>
<evidence type="ECO:0000256" key="3">
    <source>
        <dbReference type="ARBA" id="ARBA00022692"/>
    </source>
</evidence>
<evidence type="ECO:0000256" key="8">
    <source>
        <dbReference type="ARBA" id="ARBA00023170"/>
    </source>
</evidence>
<feature type="transmembrane region" description="Helical" evidence="10">
    <location>
        <begin position="181"/>
        <end position="207"/>
    </location>
</feature>
<dbReference type="WBParaSite" id="DME_0000185401-mRNA-1">
    <property type="protein sequence ID" value="DME_0000185401-mRNA-1"/>
    <property type="gene ID" value="DME_0000185401"/>
</dbReference>
<keyword evidence="6 10" id="KW-0472">Membrane</keyword>
<evidence type="ECO:0000313" key="12">
    <source>
        <dbReference type="EMBL" id="VDN56241.1"/>
    </source>
</evidence>
<dbReference type="InterPro" id="IPR000276">
    <property type="entry name" value="GPCR_Rhodpsn"/>
</dbReference>
<keyword evidence="3 10" id="KW-0812">Transmembrane</keyword>
<keyword evidence="5" id="KW-0297">G-protein coupled receptor</keyword>
<organism evidence="13 15">
    <name type="scientific">Dracunculus medinensis</name>
    <name type="common">Guinea worm</name>
    <dbReference type="NCBI Taxonomy" id="318479"/>
    <lineage>
        <taxon>Eukaryota</taxon>
        <taxon>Metazoa</taxon>
        <taxon>Ecdysozoa</taxon>
        <taxon>Nematoda</taxon>
        <taxon>Chromadorea</taxon>
        <taxon>Rhabditida</taxon>
        <taxon>Spirurina</taxon>
        <taxon>Dracunculoidea</taxon>
        <taxon>Dracunculidae</taxon>
        <taxon>Dracunculus</taxon>
    </lineage>
</organism>
<dbReference type="Gene3D" id="1.20.1070.10">
    <property type="entry name" value="Rhodopsin 7-helix transmembrane proteins"/>
    <property type="match status" value="1"/>
</dbReference>
<gene>
    <name evidence="12" type="ORF">DME_LOCUS6214</name>
</gene>
<dbReference type="Proteomes" id="UP000274756">
    <property type="component" value="Unassembled WGS sequence"/>
</dbReference>
<dbReference type="GO" id="GO:0071880">
    <property type="term" value="P:adenylate cyclase-activating adrenergic receptor signaling pathway"/>
    <property type="evidence" value="ECO:0007669"/>
    <property type="project" value="TreeGrafter"/>
</dbReference>
<sequence>MADIFLIILFSLIIIIALSGNLLLCVAVYWDKKLRRNEENIFYVSLAISDLLMSVLVMSLAMANDILGYWPLGPIYCQLWICCDIACSTASILNLCAIALFRYWNISHPLTCIKYVYLCVKNIRRKKAYSVAIIWILSVLIGSIQLIFDFAQNYQLAYTDFQNLTIRSERNRSCQLLLKPFYALGSSLCSFFAPATIMVLLYTRLYLYARRHSRNMRRQLKEATTLLFLHLVSMKPKEIEPDLNPVIVHMGRGYIRTTRISFTMADLLLLNGRCGRISGNQYIFVDHSIGSIEHSQMVLRFLDPEKDRTLHELKLIL</sequence>
<dbReference type="SUPFAM" id="SSF81321">
    <property type="entry name" value="Family A G protein-coupled receptor-like"/>
    <property type="match status" value="1"/>
</dbReference>
<dbReference type="GO" id="GO:0043410">
    <property type="term" value="P:positive regulation of MAPK cascade"/>
    <property type="evidence" value="ECO:0007669"/>
    <property type="project" value="TreeGrafter"/>
</dbReference>
<feature type="transmembrane region" description="Helical" evidence="10">
    <location>
        <begin position="128"/>
        <end position="148"/>
    </location>
</feature>
<evidence type="ECO:0000256" key="5">
    <source>
        <dbReference type="ARBA" id="ARBA00023040"/>
    </source>
</evidence>
<dbReference type="PROSITE" id="PS50262">
    <property type="entry name" value="G_PROTEIN_RECEP_F1_2"/>
    <property type="match status" value="1"/>
</dbReference>
<evidence type="ECO:0000256" key="6">
    <source>
        <dbReference type="ARBA" id="ARBA00023136"/>
    </source>
</evidence>
<reference evidence="15" key="1">
    <citation type="submission" date="2017-02" db="UniProtKB">
        <authorList>
            <consortium name="WormBaseParasite"/>
        </authorList>
    </citation>
    <scope>IDENTIFICATION</scope>
</reference>
<evidence type="ECO:0000256" key="7">
    <source>
        <dbReference type="ARBA" id="ARBA00023157"/>
    </source>
</evidence>
<feature type="transmembrane region" description="Helical" evidence="10">
    <location>
        <begin position="6"/>
        <end position="29"/>
    </location>
</feature>
<evidence type="ECO:0000256" key="10">
    <source>
        <dbReference type="SAM" id="Phobius"/>
    </source>
</evidence>
<evidence type="ECO:0000313" key="13">
    <source>
        <dbReference type="Proteomes" id="UP000038040"/>
    </source>
</evidence>
<dbReference type="EMBL" id="UYYG01001155">
    <property type="protein sequence ID" value="VDN56241.1"/>
    <property type="molecule type" value="Genomic_DNA"/>
</dbReference>
<accession>A0A0N4U4W5</accession>
<evidence type="ECO:0000256" key="4">
    <source>
        <dbReference type="ARBA" id="ARBA00022989"/>
    </source>
</evidence>
<dbReference type="PANTHER" id="PTHR24248">
    <property type="entry name" value="ADRENERGIC RECEPTOR-RELATED G-PROTEIN COUPLED RECEPTOR"/>
    <property type="match status" value="1"/>
</dbReference>
<evidence type="ECO:0000256" key="1">
    <source>
        <dbReference type="ARBA" id="ARBA00004651"/>
    </source>
</evidence>
<keyword evidence="7" id="KW-1015">Disulfide bond</keyword>
<feature type="transmembrane region" description="Helical" evidence="10">
    <location>
        <begin position="75"/>
        <end position="101"/>
    </location>
</feature>
<dbReference type="AlphaFoldDB" id="A0A0N4U4W5"/>